<dbReference type="RefSeq" id="WP_378484987.1">
    <property type="nucleotide sequence ID" value="NZ_JBHUFB010000009.1"/>
</dbReference>
<dbReference type="InterPro" id="IPR041458">
    <property type="entry name" value="Rv3651-like_N"/>
</dbReference>
<gene>
    <name evidence="2" type="ORF">ACFSJG_09700</name>
</gene>
<accession>A0ABW4P3B3</accession>
<keyword evidence="3" id="KW-1185">Reference proteome</keyword>
<evidence type="ECO:0000313" key="2">
    <source>
        <dbReference type="EMBL" id="MFD1812486.1"/>
    </source>
</evidence>
<name>A0ABW4P3B3_9NOCA</name>
<organism evidence="2 3">
    <name type="scientific">Rhodococcus gannanensis</name>
    <dbReference type="NCBI Taxonomy" id="1960308"/>
    <lineage>
        <taxon>Bacteria</taxon>
        <taxon>Bacillati</taxon>
        <taxon>Actinomycetota</taxon>
        <taxon>Actinomycetes</taxon>
        <taxon>Mycobacteriales</taxon>
        <taxon>Nocardiaceae</taxon>
        <taxon>Rhodococcus</taxon>
    </lineage>
</organism>
<protein>
    <submittedName>
        <fullName evidence="2">GAF domain-containing protein</fullName>
    </submittedName>
</protein>
<dbReference type="Proteomes" id="UP001597286">
    <property type="component" value="Unassembled WGS sequence"/>
</dbReference>
<evidence type="ECO:0000313" key="3">
    <source>
        <dbReference type="Proteomes" id="UP001597286"/>
    </source>
</evidence>
<dbReference type="Pfam" id="PF18007">
    <property type="entry name" value="Rv3651-like_N"/>
    <property type="match status" value="1"/>
</dbReference>
<sequence length="324" mass="35525">MNEWHLIETLAGDTPTVVSTGGVVKAWSSLSRLAPALTADVVALIAEVQRSRRRAVRLASSRKGRFRLEAFPVLGPSGDVHGIQLWIGEQGTPVAAPRIASGISWLLHRLVIAQTLEASMMSGVLPADHVPERTVAEYYAKAVKFDESESLFALALAPEHGRQWDADMSVLHADGRIMRWHCWGRGRTDGDDTGIRLLWHDVTDTEAPRKPTPAELGMQESMRTVGVYTAIVMTGPAVPAMWLPDAPPWVRWRNATGGNKVIHPDDHCLLHRAQEKFDAGDPTPVDVVARLSAGEDRWTASKVRILPYPGALSDRLAIVQVSEL</sequence>
<dbReference type="EMBL" id="JBHUFB010000009">
    <property type="protein sequence ID" value="MFD1812486.1"/>
    <property type="molecule type" value="Genomic_DNA"/>
</dbReference>
<reference evidence="3" key="1">
    <citation type="journal article" date="2019" name="Int. J. Syst. Evol. Microbiol.">
        <title>The Global Catalogue of Microorganisms (GCM) 10K type strain sequencing project: providing services to taxonomists for standard genome sequencing and annotation.</title>
        <authorList>
            <consortium name="The Broad Institute Genomics Platform"/>
            <consortium name="The Broad Institute Genome Sequencing Center for Infectious Disease"/>
            <person name="Wu L."/>
            <person name="Ma J."/>
        </authorList>
    </citation>
    <scope>NUCLEOTIDE SEQUENCE [LARGE SCALE GENOMIC DNA]</scope>
    <source>
        <strain evidence="3">DT72</strain>
    </source>
</reference>
<proteinExistence type="predicted"/>
<evidence type="ECO:0000259" key="1">
    <source>
        <dbReference type="Pfam" id="PF18007"/>
    </source>
</evidence>
<comment type="caution">
    <text evidence="2">The sequence shown here is derived from an EMBL/GenBank/DDBJ whole genome shotgun (WGS) entry which is preliminary data.</text>
</comment>
<feature type="domain" description="Rv3651-like N-terminal" evidence="1">
    <location>
        <begin position="3"/>
        <end position="93"/>
    </location>
</feature>